<evidence type="ECO:0000313" key="1">
    <source>
        <dbReference type="EMBL" id="MFD2034962.1"/>
    </source>
</evidence>
<gene>
    <name evidence="1" type="ORF">ACFSKL_09180</name>
</gene>
<protein>
    <recommendedName>
        <fullName evidence="3">Lipocalin-like domain-containing protein</fullName>
    </recommendedName>
</protein>
<keyword evidence="2" id="KW-1185">Reference proteome</keyword>
<dbReference type="PROSITE" id="PS51257">
    <property type="entry name" value="PROKAR_LIPOPROTEIN"/>
    <property type="match status" value="1"/>
</dbReference>
<evidence type="ECO:0000313" key="2">
    <source>
        <dbReference type="Proteomes" id="UP001597361"/>
    </source>
</evidence>
<dbReference type="EMBL" id="JBHUHR010000025">
    <property type="protein sequence ID" value="MFD2034962.1"/>
    <property type="molecule type" value="Genomic_DNA"/>
</dbReference>
<reference evidence="2" key="1">
    <citation type="journal article" date="2019" name="Int. J. Syst. Evol. Microbiol.">
        <title>The Global Catalogue of Microorganisms (GCM) 10K type strain sequencing project: providing services to taxonomists for standard genome sequencing and annotation.</title>
        <authorList>
            <consortium name="The Broad Institute Genomics Platform"/>
            <consortium name="The Broad Institute Genome Sequencing Center for Infectious Disease"/>
            <person name="Wu L."/>
            <person name="Ma J."/>
        </authorList>
    </citation>
    <scope>NUCLEOTIDE SEQUENCE [LARGE SCALE GENOMIC DNA]</scope>
    <source>
        <strain evidence="2">CGMCC 1.15180</strain>
    </source>
</reference>
<organism evidence="1 2">
    <name type="scientific">Belliella marina</name>
    <dbReference type="NCBI Taxonomy" id="1644146"/>
    <lineage>
        <taxon>Bacteria</taxon>
        <taxon>Pseudomonadati</taxon>
        <taxon>Bacteroidota</taxon>
        <taxon>Cytophagia</taxon>
        <taxon>Cytophagales</taxon>
        <taxon>Cyclobacteriaceae</taxon>
        <taxon>Belliella</taxon>
    </lineage>
</organism>
<name>A0ABW4VN65_9BACT</name>
<accession>A0ABW4VN65</accession>
<dbReference type="Proteomes" id="UP001597361">
    <property type="component" value="Unassembled WGS sequence"/>
</dbReference>
<proteinExistence type="predicted"/>
<comment type="caution">
    <text evidence="1">The sequence shown here is derived from an EMBL/GenBank/DDBJ whole genome shotgun (WGS) entry which is preliminary data.</text>
</comment>
<sequence>MKKIYLFFLPFLLFSCIEDSDKVNLERVQGTWVHESEHEDQTIESTFTFHSNGTFEQQHRRTQGEGDYEAGILSVSTGSYAFEDGELVVSTQTAFHAEVYENPPATVEELIESGDYFKRTVRAKISFEDNNNAMILLFYECHDIITGGLSNCIEPTPMRYNRVEE</sequence>
<dbReference type="RefSeq" id="WP_376885577.1">
    <property type="nucleotide sequence ID" value="NZ_JBHUHR010000025.1"/>
</dbReference>
<evidence type="ECO:0008006" key="3">
    <source>
        <dbReference type="Google" id="ProtNLM"/>
    </source>
</evidence>